<dbReference type="PANTHER" id="PTHR10642:SF26">
    <property type="entry name" value="RIBONUCLEASE H1"/>
    <property type="match status" value="1"/>
</dbReference>
<dbReference type="SUPFAM" id="SSF55658">
    <property type="entry name" value="L9 N-domain-like"/>
    <property type="match status" value="2"/>
</dbReference>
<evidence type="ECO:0000256" key="4">
    <source>
        <dbReference type="ARBA" id="ARBA00022722"/>
    </source>
</evidence>
<dbReference type="EMBL" id="JAKEKT020000034">
    <property type="protein sequence ID" value="KAL1642225.1"/>
    <property type="molecule type" value="Genomic_DNA"/>
</dbReference>
<accession>A0ABR3TQE7</accession>
<evidence type="ECO:0000256" key="7">
    <source>
        <dbReference type="ARBA" id="ARBA00022801"/>
    </source>
</evidence>
<dbReference type="EC" id="3.1.26.4" evidence="3"/>
<comment type="caution">
    <text evidence="10">The sequence shown here is derived from an EMBL/GenBank/DDBJ whole genome shotgun (WGS) entry which is preliminary data.</text>
</comment>
<dbReference type="InterPro" id="IPR050092">
    <property type="entry name" value="RNase_H"/>
</dbReference>
<name>A0ABR3TQE7_9PEZI</name>
<dbReference type="InterPro" id="IPR002156">
    <property type="entry name" value="RNaseH_domain"/>
</dbReference>
<dbReference type="Pfam" id="PF00075">
    <property type="entry name" value="RNase_H"/>
    <property type="match status" value="1"/>
</dbReference>
<feature type="region of interest" description="Disordered" evidence="8">
    <location>
        <begin position="175"/>
        <end position="204"/>
    </location>
</feature>
<evidence type="ECO:0000256" key="1">
    <source>
        <dbReference type="ARBA" id="ARBA00000077"/>
    </source>
</evidence>
<comment type="catalytic activity">
    <reaction evidence="1">
        <text>Endonucleolytic cleavage to 5'-phosphomonoester.</text>
        <dbReference type="EC" id="3.1.26.4"/>
    </reaction>
</comment>
<keyword evidence="11" id="KW-1185">Reference proteome</keyword>
<protein>
    <recommendedName>
        <fullName evidence="3">ribonuclease H</fullName>
        <ecNumber evidence="3">3.1.26.4</ecNumber>
    </recommendedName>
</protein>
<evidence type="ECO:0000256" key="8">
    <source>
        <dbReference type="SAM" id="MobiDB-lite"/>
    </source>
</evidence>
<organism evidence="10 11">
    <name type="scientific">Diplodia intermedia</name>
    <dbReference type="NCBI Taxonomy" id="856260"/>
    <lineage>
        <taxon>Eukaryota</taxon>
        <taxon>Fungi</taxon>
        <taxon>Dikarya</taxon>
        <taxon>Ascomycota</taxon>
        <taxon>Pezizomycotina</taxon>
        <taxon>Dothideomycetes</taxon>
        <taxon>Dothideomycetes incertae sedis</taxon>
        <taxon>Botryosphaeriales</taxon>
        <taxon>Botryosphaeriaceae</taxon>
        <taxon>Diplodia</taxon>
    </lineage>
</organism>
<dbReference type="InterPro" id="IPR009027">
    <property type="entry name" value="Ribosomal_bL9/RNase_H1_N"/>
</dbReference>
<keyword evidence="5" id="KW-0479">Metal-binding</keyword>
<dbReference type="Pfam" id="PF01693">
    <property type="entry name" value="Cauli_VI"/>
    <property type="match status" value="2"/>
</dbReference>
<keyword evidence="4" id="KW-0540">Nuclease</keyword>
<reference evidence="10 11" key="1">
    <citation type="journal article" date="2023" name="Plant Dis.">
        <title>First Report of Diplodia intermedia Causing Canker and Dieback Diseases on Apple Trees in Canada.</title>
        <authorList>
            <person name="Ellouze W."/>
            <person name="Ilyukhin E."/>
            <person name="Sulman M."/>
            <person name="Ali S."/>
        </authorList>
    </citation>
    <scope>NUCLEOTIDE SEQUENCE [LARGE SCALE GENOMIC DNA]</scope>
    <source>
        <strain evidence="10 11">M45-28</strain>
    </source>
</reference>
<dbReference type="Gene3D" id="3.30.420.10">
    <property type="entry name" value="Ribonuclease H-like superfamily/Ribonuclease H"/>
    <property type="match status" value="1"/>
</dbReference>
<feature type="compositionally biased region" description="Basic and acidic residues" evidence="8">
    <location>
        <begin position="175"/>
        <end position="184"/>
    </location>
</feature>
<dbReference type="InterPro" id="IPR036397">
    <property type="entry name" value="RNaseH_sf"/>
</dbReference>
<dbReference type="Gene3D" id="3.40.970.10">
    <property type="entry name" value="Ribonuclease H1, N-terminal domain"/>
    <property type="match status" value="2"/>
</dbReference>
<feature type="region of interest" description="Disordered" evidence="8">
    <location>
        <begin position="320"/>
        <end position="376"/>
    </location>
</feature>
<evidence type="ECO:0000256" key="3">
    <source>
        <dbReference type="ARBA" id="ARBA00012180"/>
    </source>
</evidence>
<evidence type="ECO:0000313" key="10">
    <source>
        <dbReference type="EMBL" id="KAL1642225.1"/>
    </source>
</evidence>
<dbReference type="PANTHER" id="PTHR10642">
    <property type="entry name" value="RIBONUCLEASE H1"/>
    <property type="match status" value="1"/>
</dbReference>
<dbReference type="CDD" id="cd09280">
    <property type="entry name" value="RNase_HI_eukaryote_like"/>
    <property type="match status" value="1"/>
</dbReference>
<sequence>MPRPAVRRNGGPRVGRSRHGAVVQNAEVADETDGAYLGGKGSFRNAPKAFQRIAEMVGVVREALERRARGNGSTLTKLCISGVEASPDATKICTRSARVAPVTPATVQVPAGLLLRLALRALPSKRTIKQLLGNLGSRALQNTLKILDQARAAQRRNPKIRLNLEHHIIMAKDKVSPALEEERSNAATSNASSKRKRGSEPKFYAVKDGRTPGVYANWNDCLDQVKGFKGAVYKSFPSAAEADAFVSGTASNDNPEKFYAVQSGRVPGVYTDWPSAQKQTTGWTRPKYKAFPTRAEAEAFVKAGKKVGESVSNVSVELDVQSDTTTGKKSEPPAKKQKRAAAAEDAAATDSGPLEPGTGPLPEGAEDGFDPGIILNPETGKVEYKTEEQMAATKKMPTGDSKGGMLRIYTDGSSLGNGKKGSVAGVGVFFGPLDERNVSEGLVGARQTNQRAELTAIQRALEIAPLQRDATIFSDSNYSINCVTVWFVNWRKNNWLTAAKKPVENKDLVEAIVARIEEREKLGTKTIFTWLKGHADDPGNVAADQLAVQGARNAQAALREAA</sequence>
<dbReference type="InterPro" id="IPR037056">
    <property type="entry name" value="RNase_H1_N_sf"/>
</dbReference>
<dbReference type="InterPro" id="IPR012337">
    <property type="entry name" value="RNaseH-like_sf"/>
</dbReference>
<evidence type="ECO:0000259" key="9">
    <source>
        <dbReference type="PROSITE" id="PS50879"/>
    </source>
</evidence>
<keyword evidence="7" id="KW-0378">Hydrolase</keyword>
<evidence type="ECO:0000256" key="6">
    <source>
        <dbReference type="ARBA" id="ARBA00022759"/>
    </source>
</evidence>
<dbReference type="SUPFAM" id="SSF53098">
    <property type="entry name" value="Ribonuclease H-like"/>
    <property type="match status" value="1"/>
</dbReference>
<evidence type="ECO:0000256" key="2">
    <source>
        <dbReference type="ARBA" id="ARBA00005300"/>
    </source>
</evidence>
<evidence type="ECO:0000256" key="5">
    <source>
        <dbReference type="ARBA" id="ARBA00022723"/>
    </source>
</evidence>
<comment type="similarity">
    <text evidence="2">Belongs to the RNase H family.</text>
</comment>
<gene>
    <name evidence="10" type="ORF">SLS58_005565</name>
</gene>
<dbReference type="PROSITE" id="PS50879">
    <property type="entry name" value="RNASE_H_1"/>
    <property type="match status" value="1"/>
</dbReference>
<feature type="domain" description="RNase H type-1" evidence="9">
    <location>
        <begin position="402"/>
        <end position="552"/>
    </location>
</feature>
<feature type="compositionally biased region" description="Low complexity" evidence="8">
    <location>
        <begin position="343"/>
        <end position="363"/>
    </location>
</feature>
<keyword evidence="6" id="KW-0255">Endonuclease</keyword>
<evidence type="ECO:0000313" key="11">
    <source>
        <dbReference type="Proteomes" id="UP001521184"/>
    </source>
</evidence>
<proteinExistence type="inferred from homology"/>
<dbReference type="Proteomes" id="UP001521184">
    <property type="component" value="Unassembled WGS sequence"/>
</dbReference>
<feature type="region of interest" description="Disordered" evidence="8">
    <location>
        <begin position="1"/>
        <end position="20"/>
    </location>
</feature>
<dbReference type="InterPro" id="IPR011320">
    <property type="entry name" value="RNase_H1_N"/>
</dbReference>